<accession>A0A426TQH0</accession>
<dbReference type="SUPFAM" id="SSF50037">
    <property type="entry name" value="C-terminal domain of transcriptional repressors"/>
    <property type="match status" value="1"/>
</dbReference>
<dbReference type="GO" id="GO:0046914">
    <property type="term" value="F:transition metal ion binding"/>
    <property type="evidence" value="ECO:0007669"/>
    <property type="project" value="InterPro"/>
</dbReference>
<evidence type="ECO:0000259" key="2">
    <source>
        <dbReference type="SMART" id="SM00899"/>
    </source>
</evidence>
<sequence length="86" mass="9122">MRSPSEASLPLPMVGEGSHVRVVGFSGSQRNARRLAEMGLHPGVILTVLRDTGGSLLVAVGDTRLALSYGMAQAVLVCPLEREIHE</sequence>
<dbReference type="EMBL" id="RSAS01000944">
    <property type="protein sequence ID" value="RRR65507.1"/>
    <property type="molecule type" value="Genomic_DNA"/>
</dbReference>
<reference evidence="3 4" key="1">
    <citation type="submission" date="2018-12" db="EMBL/GenBank/DDBJ databases">
        <title>Genome Sequence of Candidatus Viridilinea halotolerans isolated from saline sulfide-rich spring.</title>
        <authorList>
            <person name="Grouzdev D.S."/>
            <person name="Burganskaya E.I."/>
            <person name="Krutkina M.S."/>
            <person name="Sukhacheva M.V."/>
            <person name="Gorlenko V.M."/>
        </authorList>
    </citation>
    <scope>NUCLEOTIDE SEQUENCE [LARGE SCALE GENOMIC DNA]</scope>
    <source>
        <strain evidence="3">Chok-6</strain>
    </source>
</reference>
<keyword evidence="1" id="KW-0408">Iron</keyword>
<feature type="domain" description="Ferrous iron transporter FeoA-like" evidence="2">
    <location>
        <begin position="9"/>
        <end position="79"/>
    </location>
</feature>
<dbReference type="Proteomes" id="UP000280307">
    <property type="component" value="Unassembled WGS sequence"/>
</dbReference>
<dbReference type="PANTHER" id="PTHR43151">
    <property type="entry name" value="FEOA FAMILY PROTEIN"/>
    <property type="match status" value="1"/>
</dbReference>
<evidence type="ECO:0000256" key="1">
    <source>
        <dbReference type="ARBA" id="ARBA00023004"/>
    </source>
</evidence>
<dbReference type="SMART" id="SM00899">
    <property type="entry name" value="FeoA"/>
    <property type="match status" value="1"/>
</dbReference>
<dbReference type="Gene3D" id="2.30.30.90">
    <property type="match status" value="1"/>
</dbReference>
<dbReference type="InterPro" id="IPR008988">
    <property type="entry name" value="Transcriptional_repressor_C"/>
</dbReference>
<proteinExistence type="predicted"/>
<protein>
    <submittedName>
        <fullName evidence="3">Ferrous iron transport protein A</fullName>
    </submittedName>
</protein>
<comment type="caution">
    <text evidence="3">The sequence shown here is derived from an EMBL/GenBank/DDBJ whole genome shotgun (WGS) entry which is preliminary data.</text>
</comment>
<evidence type="ECO:0000313" key="4">
    <source>
        <dbReference type="Proteomes" id="UP000280307"/>
    </source>
</evidence>
<dbReference type="InterPro" id="IPR007167">
    <property type="entry name" value="Fe-transptr_FeoA-like"/>
</dbReference>
<gene>
    <name evidence="3" type="ORF">EI684_22915</name>
</gene>
<dbReference type="Pfam" id="PF04023">
    <property type="entry name" value="FeoA"/>
    <property type="match status" value="1"/>
</dbReference>
<dbReference type="InterPro" id="IPR053184">
    <property type="entry name" value="FeoA-like"/>
</dbReference>
<dbReference type="InterPro" id="IPR038157">
    <property type="entry name" value="FeoA_core_dom"/>
</dbReference>
<dbReference type="PANTHER" id="PTHR43151:SF1">
    <property type="entry name" value="SSR2333 PROTEIN"/>
    <property type="match status" value="1"/>
</dbReference>
<organism evidence="3 4">
    <name type="scientific">Candidatus Viridilinea halotolerans</name>
    <dbReference type="NCBI Taxonomy" id="2491704"/>
    <lineage>
        <taxon>Bacteria</taxon>
        <taxon>Bacillati</taxon>
        <taxon>Chloroflexota</taxon>
        <taxon>Chloroflexia</taxon>
        <taxon>Chloroflexales</taxon>
        <taxon>Chloroflexineae</taxon>
        <taxon>Oscillochloridaceae</taxon>
        <taxon>Candidatus Viridilinea</taxon>
    </lineage>
</organism>
<dbReference type="AlphaFoldDB" id="A0A426TQH0"/>
<evidence type="ECO:0000313" key="3">
    <source>
        <dbReference type="EMBL" id="RRR65507.1"/>
    </source>
</evidence>
<name>A0A426TQH0_9CHLR</name>